<accession>A0A5C3KPJ5</accession>
<evidence type="ECO:0000313" key="1">
    <source>
        <dbReference type="EMBL" id="TFK22057.1"/>
    </source>
</evidence>
<dbReference type="EMBL" id="ML210251">
    <property type="protein sequence ID" value="TFK22057.1"/>
    <property type="molecule type" value="Genomic_DNA"/>
</dbReference>
<gene>
    <name evidence="1" type="ORF">FA15DRAFT_706711</name>
</gene>
<keyword evidence="2" id="KW-1185">Reference proteome</keyword>
<sequence>MLKEEKQDLDDLNKRMNELNAIFKLGKDLHKRLEPHSDLHKCRDLDGLKTAVIEVEELGKRVPSGVSEIGLHLDLSIKAIVKEKPPTKAPVQPDLNVEEDIVDDEDRTWTITMYTINF</sequence>
<dbReference type="AlphaFoldDB" id="A0A5C3KPJ5"/>
<dbReference type="STRING" id="230819.A0A5C3KPJ5"/>
<dbReference type="OrthoDB" id="2689406at2759"/>
<name>A0A5C3KPJ5_COPMA</name>
<proteinExistence type="predicted"/>
<organism evidence="1 2">
    <name type="scientific">Coprinopsis marcescibilis</name>
    <name type="common">Agaric fungus</name>
    <name type="synonym">Psathyrella marcescibilis</name>
    <dbReference type="NCBI Taxonomy" id="230819"/>
    <lineage>
        <taxon>Eukaryota</taxon>
        <taxon>Fungi</taxon>
        <taxon>Dikarya</taxon>
        <taxon>Basidiomycota</taxon>
        <taxon>Agaricomycotina</taxon>
        <taxon>Agaricomycetes</taxon>
        <taxon>Agaricomycetidae</taxon>
        <taxon>Agaricales</taxon>
        <taxon>Agaricineae</taxon>
        <taxon>Psathyrellaceae</taxon>
        <taxon>Coprinopsis</taxon>
    </lineage>
</organism>
<evidence type="ECO:0000313" key="2">
    <source>
        <dbReference type="Proteomes" id="UP000307440"/>
    </source>
</evidence>
<dbReference type="Proteomes" id="UP000307440">
    <property type="component" value="Unassembled WGS sequence"/>
</dbReference>
<protein>
    <submittedName>
        <fullName evidence="1">Uncharacterized protein</fullName>
    </submittedName>
</protein>
<reference evidence="1 2" key="1">
    <citation type="journal article" date="2019" name="Nat. Ecol. Evol.">
        <title>Megaphylogeny resolves global patterns of mushroom evolution.</title>
        <authorList>
            <person name="Varga T."/>
            <person name="Krizsan K."/>
            <person name="Foldi C."/>
            <person name="Dima B."/>
            <person name="Sanchez-Garcia M."/>
            <person name="Sanchez-Ramirez S."/>
            <person name="Szollosi G.J."/>
            <person name="Szarkandi J.G."/>
            <person name="Papp V."/>
            <person name="Albert L."/>
            <person name="Andreopoulos W."/>
            <person name="Angelini C."/>
            <person name="Antonin V."/>
            <person name="Barry K.W."/>
            <person name="Bougher N.L."/>
            <person name="Buchanan P."/>
            <person name="Buyck B."/>
            <person name="Bense V."/>
            <person name="Catcheside P."/>
            <person name="Chovatia M."/>
            <person name="Cooper J."/>
            <person name="Damon W."/>
            <person name="Desjardin D."/>
            <person name="Finy P."/>
            <person name="Geml J."/>
            <person name="Haridas S."/>
            <person name="Hughes K."/>
            <person name="Justo A."/>
            <person name="Karasinski D."/>
            <person name="Kautmanova I."/>
            <person name="Kiss B."/>
            <person name="Kocsube S."/>
            <person name="Kotiranta H."/>
            <person name="LaButti K.M."/>
            <person name="Lechner B.E."/>
            <person name="Liimatainen K."/>
            <person name="Lipzen A."/>
            <person name="Lukacs Z."/>
            <person name="Mihaltcheva S."/>
            <person name="Morgado L.N."/>
            <person name="Niskanen T."/>
            <person name="Noordeloos M.E."/>
            <person name="Ohm R.A."/>
            <person name="Ortiz-Santana B."/>
            <person name="Ovrebo C."/>
            <person name="Racz N."/>
            <person name="Riley R."/>
            <person name="Savchenko A."/>
            <person name="Shiryaev A."/>
            <person name="Soop K."/>
            <person name="Spirin V."/>
            <person name="Szebenyi C."/>
            <person name="Tomsovsky M."/>
            <person name="Tulloss R.E."/>
            <person name="Uehling J."/>
            <person name="Grigoriev I.V."/>
            <person name="Vagvolgyi C."/>
            <person name="Papp T."/>
            <person name="Martin F.M."/>
            <person name="Miettinen O."/>
            <person name="Hibbett D.S."/>
            <person name="Nagy L.G."/>
        </authorList>
    </citation>
    <scope>NUCLEOTIDE SEQUENCE [LARGE SCALE GENOMIC DNA]</scope>
    <source>
        <strain evidence="1 2">CBS 121175</strain>
    </source>
</reference>